<reference evidence="1" key="1">
    <citation type="submission" date="2024-07" db="EMBL/GenBank/DDBJ databases">
        <authorList>
            <person name="Yu S.T."/>
        </authorList>
    </citation>
    <scope>NUCLEOTIDE SEQUENCE</scope>
    <source>
        <strain evidence="1">Y1</strain>
    </source>
</reference>
<accession>A0AB39TV48</accession>
<evidence type="ECO:0000313" key="1">
    <source>
        <dbReference type="EMBL" id="XDQ82999.1"/>
    </source>
</evidence>
<dbReference type="EMBL" id="CP163445">
    <property type="protein sequence ID" value="XDQ82999.1"/>
    <property type="molecule type" value="Genomic_DNA"/>
</dbReference>
<name>A0AB39TV48_9ACTN</name>
<organism evidence="1">
    <name type="scientific">Streptomyces sp. Y1</name>
    <dbReference type="NCBI Taxonomy" id="3238634"/>
    <lineage>
        <taxon>Bacteria</taxon>
        <taxon>Bacillati</taxon>
        <taxon>Actinomycetota</taxon>
        <taxon>Actinomycetes</taxon>
        <taxon>Kitasatosporales</taxon>
        <taxon>Streptomycetaceae</taxon>
        <taxon>Streptomyces</taxon>
    </lineage>
</organism>
<protein>
    <recommendedName>
        <fullName evidence="2">DUF11 domain-containing protein</fullName>
    </recommendedName>
</protein>
<gene>
    <name evidence="1" type="ORF">AB2U05_33105</name>
</gene>
<dbReference type="AlphaFoldDB" id="A0AB39TV48"/>
<sequence>MGDRAMMNHASADEQPWIVTPVSAITVEQRTDVKAEAAPGQTTKINVGISNDVVVPSWDLLQVFTAPTGFVFTGGASYGYYFGAAPHPVGNLNTTLSDGGGTITVHDPLDLNTSPQKSGQVIYTFALRAKPDAVPGTHASGLARVATQTAPLTATVR</sequence>
<proteinExistence type="predicted"/>
<evidence type="ECO:0008006" key="2">
    <source>
        <dbReference type="Google" id="ProtNLM"/>
    </source>
</evidence>
<dbReference type="RefSeq" id="WP_369185215.1">
    <property type="nucleotide sequence ID" value="NZ_CP163445.1"/>
</dbReference>